<proteinExistence type="predicted"/>
<dbReference type="PANTHER" id="PTHR34322:SF2">
    <property type="entry name" value="TRANSPOSASE IS200-LIKE DOMAIN-CONTAINING PROTEIN"/>
    <property type="match status" value="1"/>
</dbReference>
<gene>
    <name evidence="2" type="ORF">F4V44_22785</name>
</gene>
<dbReference type="GO" id="GO:0004803">
    <property type="term" value="F:transposase activity"/>
    <property type="evidence" value="ECO:0007669"/>
    <property type="project" value="InterPro"/>
</dbReference>
<dbReference type="Pfam" id="PF01797">
    <property type="entry name" value="Y1_Tnp"/>
    <property type="match status" value="1"/>
</dbReference>
<dbReference type="EMBL" id="VYKL01000041">
    <property type="protein sequence ID" value="KAA9015483.1"/>
    <property type="molecule type" value="Genomic_DNA"/>
</dbReference>
<evidence type="ECO:0000313" key="3">
    <source>
        <dbReference type="Proteomes" id="UP000326671"/>
    </source>
</evidence>
<sequence length="182" mass="21759">MSRKPRVYFPGATYHITDRGNRCAALFYDDRDRKRYLEMLENARSQYPFHLHSYCLMTNHIHLQLETINHHPQKIMSMINTHYAIYFNKRYEFIGHVFQGRYKASLIDSLQYFLEVSKYIHLNPLEAGICISPESYPWSSYKAYISTDYTDPHVTTQKALSYFYEPKKENYRLFVEAKRADG</sequence>
<accession>A0A5J5H782</accession>
<keyword evidence="3" id="KW-1185">Reference proteome</keyword>
<dbReference type="InterPro" id="IPR036515">
    <property type="entry name" value="Transposase_17_sf"/>
</dbReference>
<evidence type="ECO:0000313" key="2">
    <source>
        <dbReference type="EMBL" id="KAA9015483.1"/>
    </source>
</evidence>
<dbReference type="AlphaFoldDB" id="A0A5J5H782"/>
<dbReference type="GO" id="GO:0006313">
    <property type="term" value="P:DNA transposition"/>
    <property type="evidence" value="ECO:0007669"/>
    <property type="project" value="InterPro"/>
</dbReference>
<dbReference type="Gene3D" id="3.30.70.1290">
    <property type="entry name" value="Transposase IS200-like"/>
    <property type="match status" value="1"/>
</dbReference>
<feature type="domain" description="Transposase IS200-like" evidence="1">
    <location>
        <begin position="9"/>
        <end position="123"/>
    </location>
</feature>
<dbReference type="SUPFAM" id="SSF143422">
    <property type="entry name" value="Transposase IS200-like"/>
    <property type="match status" value="1"/>
</dbReference>
<dbReference type="SMART" id="SM01321">
    <property type="entry name" value="Y1_Tnp"/>
    <property type="match status" value="1"/>
</dbReference>
<dbReference type="InterPro" id="IPR002686">
    <property type="entry name" value="Transposase_17"/>
</dbReference>
<dbReference type="Proteomes" id="UP000326671">
    <property type="component" value="Unassembled WGS sequence"/>
</dbReference>
<dbReference type="OrthoDB" id="9788881at2"/>
<dbReference type="GO" id="GO:0003677">
    <property type="term" value="F:DNA binding"/>
    <property type="evidence" value="ECO:0007669"/>
    <property type="project" value="InterPro"/>
</dbReference>
<comment type="caution">
    <text evidence="2">The sequence shown here is derived from an EMBL/GenBank/DDBJ whole genome shotgun (WGS) entry which is preliminary data.</text>
</comment>
<organism evidence="2 3">
    <name type="scientific">Niallia endozanthoxylica</name>
    <dbReference type="NCBI Taxonomy" id="2036016"/>
    <lineage>
        <taxon>Bacteria</taxon>
        <taxon>Bacillati</taxon>
        <taxon>Bacillota</taxon>
        <taxon>Bacilli</taxon>
        <taxon>Bacillales</taxon>
        <taxon>Bacillaceae</taxon>
        <taxon>Niallia</taxon>
    </lineage>
</organism>
<name>A0A5J5H782_9BACI</name>
<reference evidence="2 3" key="1">
    <citation type="submission" date="2019-09" db="EMBL/GenBank/DDBJ databases">
        <title>Whole genome sequences of isolates from the Mars Exploration Rovers.</title>
        <authorList>
            <person name="Seuylemezian A."/>
            <person name="Vaishampayan P."/>
        </authorList>
    </citation>
    <scope>NUCLEOTIDE SEQUENCE [LARGE SCALE GENOMIC DNA]</scope>
    <source>
        <strain evidence="2 3">MER_TA_151</strain>
    </source>
</reference>
<dbReference type="PANTHER" id="PTHR34322">
    <property type="entry name" value="TRANSPOSASE, Y1_TNP DOMAIN-CONTAINING"/>
    <property type="match status" value="1"/>
</dbReference>
<evidence type="ECO:0000259" key="1">
    <source>
        <dbReference type="SMART" id="SM01321"/>
    </source>
</evidence>
<protein>
    <submittedName>
        <fullName evidence="2">Transposase</fullName>
    </submittedName>
</protein>
<dbReference type="RefSeq" id="WP_150442313.1">
    <property type="nucleotide sequence ID" value="NZ_VYKL01000041.1"/>
</dbReference>